<name>A0ABT3Q0B4_9BACT</name>
<dbReference type="PANTHER" id="PTHR42830">
    <property type="entry name" value="OSMOTICALLY INDUCIBLE FAMILY PROTEIN"/>
    <property type="match status" value="1"/>
</dbReference>
<dbReference type="SUPFAM" id="SSF82784">
    <property type="entry name" value="OsmC-like"/>
    <property type="match status" value="1"/>
</dbReference>
<protein>
    <submittedName>
        <fullName evidence="1">OsmC family protein</fullName>
    </submittedName>
</protein>
<dbReference type="InterPro" id="IPR036102">
    <property type="entry name" value="OsmC/Ohrsf"/>
</dbReference>
<gene>
    <name evidence="1" type="ORF">LQ318_11520</name>
</gene>
<keyword evidence="2" id="KW-1185">Reference proteome</keyword>
<dbReference type="InterPro" id="IPR052707">
    <property type="entry name" value="OsmC_Ohr_Peroxiredoxin"/>
</dbReference>
<evidence type="ECO:0000313" key="1">
    <source>
        <dbReference type="EMBL" id="MCW9713531.1"/>
    </source>
</evidence>
<dbReference type="RefSeq" id="WP_265790297.1">
    <property type="nucleotide sequence ID" value="NZ_BAABRS010000003.1"/>
</dbReference>
<organism evidence="1 2">
    <name type="scientific">Fodinibius salicampi</name>
    <dbReference type="NCBI Taxonomy" id="1920655"/>
    <lineage>
        <taxon>Bacteria</taxon>
        <taxon>Pseudomonadati</taxon>
        <taxon>Balneolota</taxon>
        <taxon>Balneolia</taxon>
        <taxon>Balneolales</taxon>
        <taxon>Balneolaceae</taxon>
        <taxon>Fodinibius</taxon>
    </lineage>
</organism>
<dbReference type="PANTHER" id="PTHR42830:SF2">
    <property type="entry name" value="OSMC_OHR FAMILY PROTEIN"/>
    <property type="match status" value="1"/>
</dbReference>
<dbReference type="Pfam" id="PF02566">
    <property type="entry name" value="OsmC"/>
    <property type="match status" value="1"/>
</dbReference>
<dbReference type="InterPro" id="IPR015946">
    <property type="entry name" value="KH_dom-like_a/b"/>
</dbReference>
<dbReference type="InterPro" id="IPR003718">
    <property type="entry name" value="OsmC/Ohr_fam"/>
</dbReference>
<comment type="caution">
    <text evidence="1">The sequence shown here is derived from an EMBL/GenBank/DDBJ whole genome shotgun (WGS) entry which is preliminary data.</text>
</comment>
<proteinExistence type="predicted"/>
<dbReference type="Proteomes" id="UP001207337">
    <property type="component" value="Unassembled WGS sequence"/>
</dbReference>
<sequence>MSQYTATISWSREGQKFTDNRYKRAHTWHFDGGETIRASSSPQVVPTPLSDSSAVDPEEAYVAALSSCHMLWFLSIAAKRGFIVEKYEDQATGRMEKNDIGKLAITEVKLYPHVTYHPDPDSAPTKKETDDMHHQAHKKCFIANSVKTEVKIESKMEVTAEK</sequence>
<reference evidence="1 2" key="1">
    <citation type="submission" date="2021-11" db="EMBL/GenBank/DDBJ databases">
        <title>Aliifidinibius sp. nov., a new bacterium isolated from saline soil.</title>
        <authorList>
            <person name="Galisteo C."/>
            <person name="De La Haba R."/>
            <person name="Sanchez-Porro C."/>
            <person name="Ventosa A."/>
        </authorList>
    </citation>
    <scope>NUCLEOTIDE SEQUENCE [LARGE SCALE GENOMIC DNA]</scope>
    <source>
        <strain evidence="1 2">KACC 190600</strain>
    </source>
</reference>
<evidence type="ECO:0000313" key="2">
    <source>
        <dbReference type="Proteomes" id="UP001207337"/>
    </source>
</evidence>
<dbReference type="EMBL" id="JAJNDC010000003">
    <property type="protein sequence ID" value="MCW9713531.1"/>
    <property type="molecule type" value="Genomic_DNA"/>
</dbReference>
<dbReference type="Gene3D" id="3.30.300.20">
    <property type="match status" value="1"/>
</dbReference>
<accession>A0ABT3Q0B4</accession>